<dbReference type="SUPFAM" id="SSF48452">
    <property type="entry name" value="TPR-like"/>
    <property type="match status" value="1"/>
</dbReference>
<dbReference type="InterPro" id="IPR011990">
    <property type="entry name" value="TPR-like_helical_dom_sf"/>
</dbReference>
<dbReference type="SUPFAM" id="SSF52540">
    <property type="entry name" value="P-loop containing nucleoside triphosphate hydrolases"/>
    <property type="match status" value="1"/>
</dbReference>
<keyword evidence="3" id="KW-1185">Reference proteome</keyword>
<sequence length="1017" mass="109557">MNSAPWQLLAFGKPRLLDPTGQAVRCEARTLALLVYLTLEGPTSRSRLAGLLWPDTPEAAARNNLVHLLRRIGKSHDPGLVQAGEAVALGPALALDLQGWEEGGADVPSGPLLDGLGFDEQPDLAEWLLAWRERLDLARAGHLARRATEAEEAGALDGALDLTRRLLDLDPLSEDAWRRLMRLHYLAGDRPAALKAYHRCQEVLSRELGVTPLPETRELASLIDRGSVAPSAAPAAARIPLAVRRPPVLVGRADVWARMAAAWERGQGIILTGEPGAGKTRLALDFLAAHGGGMRFEGRPGDAGLLYATHARTYGQVLAAYPDLPLAPWIREELSRLLPGLGGTPEPIVSEEQKLRFWRAKVEVLGAAVQRGLRHMVFDDVQFMDEASVEAGGFVFAQLGWGQPDAPYRTIHIFRKGELSPLLTGMLQALVSGGLVELIEVGPLGEEDVQGLLEQLELPLDAQLPERLRRFTGGNPLLLLETVRSLHEAQAQTGTLPEALPLPEKAGAVISGRLGRLSAPALQAARAAAILGSDFDLELVAETLRAPLLDVAAAWEELETAQIVVGERFEHDLVAEALRQEIPEGVRRLLHRAAARVMGGSERAAPARVAGHWLAGGDAAQAAPWLLQAGQAAWHAARQVEAAQYFAQAAEHFGPVDERAAFGALALRAEVLANMDDPGHADAVRALHDRAVTPLERATAFMQTYRAVESTIDVEQIEPAVQAGLSALRAAEPGRETWLVEAQLTEGLALVAYIRGHHAEVRDHLRRLADLGERAASLEWQAKAQEGLGLALSAASPREATAHLERAEALHLRRGDLLRAGSSLAKLARVQCELGEVGSAQASVARGEQHLGRLDANHGERVALLFSQIMVAHLSGDLDLAARLHAHAHRTHSPDHSALLGFFPVLQARTLRLGGQLEGALAELALTRDGRAFPAHLLALRALEEAAILLALKRREDAQAPLDEAEALLQAAPNVAWQARLHDLRAEQEAGDDLAHQLAAQQVREQHGLPPGHWSAL</sequence>
<dbReference type="Proteomes" id="UP000483286">
    <property type="component" value="Unassembled WGS sequence"/>
</dbReference>
<dbReference type="RefSeq" id="WP_157461732.1">
    <property type="nucleotide sequence ID" value="NZ_WQLB01000071.1"/>
</dbReference>
<dbReference type="InterPro" id="IPR005158">
    <property type="entry name" value="BTAD"/>
</dbReference>
<dbReference type="EMBL" id="WQLB01000071">
    <property type="protein sequence ID" value="MVN89473.1"/>
    <property type="molecule type" value="Genomic_DNA"/>
</dbReference>
<reference evidence="2 3" key="1">
    <citation type="submission" date="2019-12" db="EMBL/GenBank/DDBJ databases">
        <title>Deinococcus sp. HMF7620 Genome sequencing and assembly.</title>
        <authorList>
            <person name="Kang H."/>
            <person name="Kim H."/>
            <person name="Joh K."/>
        </authorList>
    </citation>
    <scope>NUCLEOTIDE SEQUENCE [LARGE SCALE GENOMIC DNA]</scope>
    <source>
        <strain evidence="2 3">HMF7620</strain>
    </source>
</reference>
<evidence type="ECO:0000313" key="2">
    <source>
        <dbReference type="EMBL" id="MVN89473.1"/>
    </source>
</evidence>
<evidence type="ECO:0000259" key="1">
    <source>
        <dbReference type="SMART" id="SM01043"/>
    </source>
</evidence>
<dbReference type="Pfam" id="PF03704">
    <property type="entry name" value="BTAD"/>
    <property type="match status" value="1"/>
</dbReference>
<proteinExistence type="predicted"/>
<protein>
    <recommendedName>
        <fullName evidence="1">Bacterial transcriptional activator domain-containing protein</fullName>
    </recommendedName>
</protein>
<gene>
    <name evidence="2" type="ORF">GO986_22315</name>
</gene>
<dbReference type="Gene3D" id="1.25.40.10">
    <property type="entry name" value="Tetratricopeptide repeat domain"/>
    <property type="match status" value="1"/>
</dbReference>
<feature type="domain" description="Bacterial transcriptional activator" evidence="1">
    <location>
        <begin position="95"/>
        <end position="222"/>
    </location>
</feature>
<dbReference type="AlphaFoldDB" id="A0A7C9HUL1"/>
<dbReference type="PANTHER" id="PTHR35807">
    <property type="entry name" value="TRANSCRIPTIONAL REGULATOR REDD-RELATED"/>
    <property type="match status" value="1"/>
</dbReference>
<dbReference type="InterPro" id="IPR027417">
    <property type="entry name" value="P-loop_NTPase"/>
</dbReference>
<name>A0A7C9HUL1_9DEIO</name>
<dbReference type="InterPro" id="IPR051677">
    <property type="entry name" value="AfsR-DnrI-RedD_regulator"/>
</dbReference>
<dbReference type="SMART" id="SM01043">
    <property type="entry name" value="BTAD"/>
    <property type="match status" value="1"/>
</dbReference>
<comment type="caution">
    <text evidence="2">The sequence shown here is derived from an EMBL/GenBank/DDBJ whole genome shotgun (WGS) entry which is preliminary data.</text>
</comment>
<evidence type="ECO:0000313" key="3">
    <source>
        <dbReference type="Proteomes" id="UP000483286"/>
    </source>
</evidence>
<accession>A0A7C9HUL1</accession>
<organism evidence="2 3">
    <name type="scientific">Deinococcus arboris</name>
    <dbReference type="NCBI Taxonomy" id="2682977"/>
    <lineage>
        <taxon>Bacteria</taxon>
        <taxon>Thermotogati</taxon>
        <taxon>Deinococcota</taxon>
        <taxon>Deinococci</taxon>
        <taxon>Deinococcales</taxon>
        <taxon>Deinococcaceae</taxon>
        <taxon>Deinococcus</taxon>
    </lineage>
</organism>